<feature type="region of interest" description="Disordered" evidence="1">
    <location>
        <begin position="185"/>
        <end position="212"/>
    </location>
</feature>
<feature type="compositionally biased region" description="Polar residues" evidence="1">
    <location>
        <begin position="32"/>
        <end position="51"/>
    </location>
</feature>
<accession>A0AAV7MCN5</accession>
<keyword evidence="3" id="KW-1185">Reference proteome</keyword>
<proteinExistence type="predicted"/>
<sequence>MSVLSPAVTPPVSAVQSPSMYAAGTELLGRGSTATNSTVPQQNGHSESTASSTPLVTALIRLLSTRHQRGTTPRRYLCGRCLLRHPVSSNADPFSTTPSHRTKLGPLACASKPKRPERQAGTPNHAPVALTGFFFAPDGAPILWGFPLRLAPAAARPALRGVSDPAAQPGAAGRSPTWAWLKSSVRRSGGSALSPDSAQGPSDAGSSSARAPLVSRPPLWCQISRVGHGASSARVRQ</sequence>
<organism evidence="2 3">
    <name type="scientific">Pleurodeles waltl</name>
    <name type="common">Iberian ribbed newt</name>
    <dbReference type="NCBI Taxonomy" id="8319"/>
    <lineage>
        <taxon>Eukaryota</taxon>
        <taxon>Metazoa</taxon>
        <taxon>Chordata</taxon>
        <taxon>Craniata</taxon>
        <taxon>Vertebrata</taxon>
        <taxon>Euteleostomi</taxon>
        <taxon>Amphibia</taxon>
        <taxon>Batrachia</taxon>
        <taxon>Caudata</taxon>
        <taxon>Salamandroidea</taxon>
        <taxon>Salamandridae</taxon>
        <taxon>Pleurodelinae</taxon>
        <taxon>Pleurodeles</taxon>
    </lineage>
</organism>
<reference evidence="2" key="1">
    <citation type="journal article" date="2022" name="bioRxiv">
        <title>Sequencing and chromosome-scale assembly of the giantPleurodeles waltlgenome.</title>
        <authorList>
            <person name="Brown T."/>
            <person name="Elewa A."/>
            <person name="Iarovenko S."/>
            <person name="Subramanian E."/>
            <person name="Araus A.J."/>
            <person name="Petzold A."/>
            <person name="Susuki M."/>
            <person name="Suzuki K.-i.T."/>
            <person name="Hayashi T."/>
            <person name="Toyoda A."/>
            <person name="Oliveira C."/>
            <person name="Osipova E."/>
            <person name="Leigh N.D."/>
            <person name="Simon A."/>
            <person name="Yun M.H."/>
        </authorList>
    </citation>
    <scope>NUCLEOTIDE SEQUENCE</scope>
    <source>
        <strain evidence="2">20211129_DDA</strain>
        <tissue evidence="2">Liver</tissue>
    </source>
</reference>
<comment type="caution">
    <text evidence="2">The sequence shown here is derived from an EMBL/GenBank/DDBJ whole genome shotgun (WGS) entry which is preliminary data.</text>
</comment>
<name>A0AAV7MCN5_PLEWA</name>
<evidence type="ECO:0000313" key="3">
    <source>
        <dbReference type="Proteomes" id="UP001066276"/>
    </source>
</evidence>
<feature type="region of interest" description="Disordered" evidence="1">
    <location>
        <begin position="90"/>
        <end position="124"/>
    </location>
</feature>
<feature type="compositionally biased region" description="Polar residues" evidence="1">
    <location>
        <begin position="90"/>
        <end position="99"/>
    </location>
</feature>
<gene>
    <name evidence="2" type="ORF">NDU88_003970</name>
</gene>
<evidence type="ECO:0000313" key="2">
    <source>
        <dbReference type="EMBL" id="KAJ1098863.1"/>
    </source>
</evidence>
<evidence type="ECO:0000256" key="1">
    <source>
        <dbReference type="SAM" id="MobiDB-lite"/>
    </source>
</evidence>
<dbReference type="Proteomes" id="UP001066276">
    <property type="component" value="Chromosome 10"/>
</dbReference>
<feature type="region of interest" description="Disordered" evidence="1">
    <location>
        <begin position="31"/>
        <end position="51"/>
    </location>
</feature>
<dbReference type="AlphaFoldDB" id="A0AAV7MCN5"/>
<protein>
    <submittedName>
        <fullName evidence="2">Uncharacterized protein</fullName>
    </submittedName>
</protein>
<feature type="compositionally biased region" description="Polar residues" evidence="1">
    <location>
        <begin position="194"/>
        <end position="209"/>
    </location>
</feature>
<dbReference type="EMBL" id="JANPWB010000014">
    <property type="protein sequence ID" value="KAJ1098863.1"/>
    <property type="molecule type" value="Genomic_DNA"/>
</dbReference>